<dbReference type="Proteomes" id="UP000240322">
    <property type="component" value="Unassembled WGS sequence"/>
</dbReference>
<gene>
    <name evidence="1" type="ORF">B9Q03_11945</name>
</gene>
<evidence type="ECO:0000313" key="1">
    <source>
        <dbReference type="EMBL" id="PSN86027.1"/>
    </source>
</evidence>
<organism evidence="1 2">
    <name type="scientific">Candidatus Marsarchaeota G2 archaeon OSP_D</name>
    <dbReference type="NCBI Taxonomy" id="1978157"/>
    <lineage>
        <taxon>Archaea</taxon>
        <taxon>Candidatus Marsarchaeota</taxon>
        <taxon>Candidatus Marsarchaeota group 2</taxon>
    </lineage>
</organism>
<evidence type="ECO:0000313" key="2">
    <source>
        <dbReference type="Proteomes" id="UP000240322"/>
    </source>
</evidence>
<protein>
    <recommendedName>
        <fullName evidence="3">MalT-like TPR region domain-containing protein</fullName>
    </recommendedName>
</protein>
<name>A0A2R6AI21_9ARCH</name>
<accession>A0A2R6AI21</accession>
<proteinExistence type="predicted"/>
<dbReference type="AlphaFoldDB" id="A0A2R6AI21"/>
<dbReference type="EMBL" id="NEXE01000221">
    <property type="protein sequence ID" value="PSN86027.1"/>
    <property type="molecule type" value="Genomic_DNA"/>
</dbReference>
<sequence length="400" mass="45535">MQQKILFELSTIRIKVVFDDYQLCRDFKLSDFIRKILELGDCIVISRARPVELLAQNVTEIELKGFTQKETRAFIRSRLGKSAKESTLEKRGKRSKTTRLRLSYLCQTLLNGKKLQESLSDITEYTASQISRALSRDELSVVSALSVYREAVPIHAIRWIIPSRIALRAVLRSLETKGVVKKRGELFGIHSLIREAIHTKSAELQQRAAAYYLRVGDSRSALEVLYHYAEAGDFSEVAKTLKSYYRRALDQGFAKPLGDLVDELLKQPLSKEAEMWCFYVKATIMSHSASGMSESLELLKHVEEIAVELRDYEMIARSKQLTGYVLIEKGEIAKATLLLEHAYQEAQQKRLPISRQAGLLSVLAQALIRGRALKKLLLLQKRILELYSQAGDKVNVFNTR</sequence>
<comment type="caution">
    <text evidence="1">The sequence shown here is derived from an EMBL/GenBank/DDBJ whole genome shotgun (WGS) entry which is preliminary data.</text>
</comment>
<reference evidence="1 2" key="1">
    <citation type="submission" date="2017-04" db="EMBL/GenBank/DDBJ databases">
        <title>Novel microbial lineages endemic to geothermal iron-oxide mats fill important gaps in the evolutionary history of Archaea.</title>
        <authorList>
            <person name="Jay Z.J."/>
            <person name="Beam J.P."/>
            <person name="Dlakic M."/>
            <person name="Rusch D.B."/>
            <person name="Kozubal M.A."/>
            <person name="Inskeep W.P."/>
        </authorList>
    </citation>
    <scope>NUCLEOTIDE SEQUENCE [LARGE SCALE GENOMIC DNA]</scope>
    <source>
        <strain evidence="1">OSP_D</strain>
    </source>
</reference>
<evidence type="ECO:0008006" key="3">
    <source>
        <dbReference type="Google" id="ProtNLM"/>
    </source>
</evidence>